<dbReference type="STRING" id="1619013.UT41_C0002G0191"/>
<evidence type="ECO:0000313" key="1">
    <source>
        <dbReference type="EMBL" id="KKR12417.1"/>
    </source>
</evidence>
<organism evidence="1 2">
    <name type="scientific">Candidatus Wolfebacteria bacterium GW2011_GWC2_39_22</name>
    <dbReference type="NCBI Taxonomy" id="1619013"/>
    <lineage>
        <taxon>Bacteria</taxon>
        <taxon>Candidatus Wolfeibacteriota</taxon>
    </lineage>
</organism>
<comment type="caution">
    <text evidence="1">The sequence shown here is derived from an EMBL/GenBank/DDBJ whole genome shotgun (WGS) entry which is preliminary data.</text>
</comment>
<protein>
    <submittedName>
        <fullName evidence="1">Uncharacterized protein</fullName>
    </submittedName>
</protein>
<sequence length="62" mass="6712">MGGGGPLIRIGDHDMGLVLSALAPLSPSGPCGRSFFYLPYFLFSIATLYHVDPVVEIRFVRS</sequence>
<dbReference type="EMBL" id="LBWR01000002">
    <property type="protein sequence ID" value="KKR12417.1"/>
    <property type="molecule type" value="Genomic_DNA"/>
</dbReference>
<reference evidence="1 2" key="1">
    <citation type="journal article" date="2015" name="Nature">
        <title>rRNA introns, odd ribosomes, and small enigmatic genomes across a large radiation of phyla.</title>
        <authorList>
            <person name="Brown C.T."/>
            <person name="Hug L.A."/>
            <person name="Thomas B.C."/>
            <person name="Sharon I."/>
            <person name="Castelle C.J."/>
            <person name="Singh A."/>
            <person name="Wilkins M.J."/>
            <person name="Williams K.H."/>
            <person name="Banfield J.F."/>
        </authorList>
    </citation>
    <scope>NUCLEOTIDE SEQUENCE [LARGE SCALE GENOMIC DNA]</scope>
</reference>
<gene>
    <name evidence="1" type="ORF">UT41_C0002G0191</name>
</gene>
<dbReference type="AlphaFoldDB" id="A0A0G0RFG0"/>
<proteinExistence type="predicted"/>
<dbReference type="Proteomes" id="UP000034665">
    <property type="component" value="Unassembled WGS sequence"/>
</dbReference>
<accession>A0A0G0RFG0</accession>
<evidence type="ECO:0000313" key="2">
    <source>
        <dbReference type="Proteomes" id="UP000034665"/>
    </source>
</evidence>
<name>A0A0G0RFG0_9BACT</name>